<dbReference type="AlphaFoldDB" id="A0A4Y2DTT1"/>
<evidence type="ECO:0000313" key="2">
    <source>
        <dbReference type="Proteomes" id="UP000499080"/>
    </source>
</evidence>
<dbReference type="EMBL" id="BGPR01000438">
    <property type="protein sequence ID" value="GBM20151.1"/>
    <property type="molecule type" value="Genomic_DNA"/>
</dbReference>
<sequence length="83" mass="9154">MTKTAPELASPSPPRIWHYTSGSIFNRCLNVRQTLKHWGSSVESRIEPGSLRSQDLTTRSSQPLPGKTLGCIESVVRTVFSSP</sequence>
<dbReference type="Proteomes" id="UP000499080">
    <property type="component" value="Unassembled WGS sequence"/>
</dbReference>
<accession>A0A4Y2DTT1</accession>
<reference evidence="1 2" key="1">
    <citation type="journal article" date="2019" name="Sci. Rep.">
        <title>Orb-weaving spider Araneus ventricosus genome elucidates the spidroin gene catalogue.</title>
        <authorList>
            <person name="Kono N."/>
            <person name="Nakamura H."/>
            <person name="Ohtoshi R."/>
            <person name="Moran D.A.P."/>
            <person name="Shinohara A."/>
            <person name="Yoshida Y."/>
            <person name="Fujiwara M."/>
            <person name="Mori M."/>
            <person name="Tomita M."/>
            <person name="Arakawa K."/>
        </authorList>
    </citation>
    <scope>NUCLEOTIDE SEQUENCE [LARGE SCALE GENOMIC DNA]</scope>
</reference>
<keyword evidence="2" id="KW-1185">Reference proteome</keyword>
<proteinExistence type="predicted"/>
<protein>
    <submittedName>
        <fullName evidence="1">Uncharacterized protein</fullName>
    </submittedName>
</protein>
<name>A0A4Y2DTT1_ARAVE</name>
<comment type="caution">
    <text evidence="1">The sequence shown here is derived from an EMBL/GenBank/DDBJ whole genome shotgun (WGS) entry which is preliminary data.</text>
</comment>
<organism evidence="1 2">
    <name type="scientific">Araneus ventricosus</name>
    <name type="common">Orbweaver spider</name>
    <name type="synonym">Epeira ventricosa</name>
    <dbReference type="NCBI Taxonomy" id="182803"/>
    <lineage>
        <taxon>Eukaryota</taxon>
        <taxon>Metazoa</taxon>
        <taxon>Ecdysozoa</taxon>
        <taxon>Arthropoda</taxon>
        <taxon>Chelicerata</taxon>
        <taxon>Arachnida</taxon>
        <taxon>Araneae</taxon>
        <taxon>Araneomorphae</taxon>
        <taxon>Entelegynae</taxon>
        <taxon>Araneoidea</taxon>
        <taxon>Araneidae</taxon>
        <taxon>Araneus</taxon>
    </lineage>
</organism>
<gene>
    <name evidence="1" type="ORF">AVEN_5679_1</name>
</gene>
<evidence type="ECO:0000313" key="1">
    <source>
        <dbReference type="EMBL" id="GBM20151.1"/>
    </source>
</evidence>